<dbReference type="Pfam" id="PF02152">
    <property type="entry name" value="FolB"/>
    <property type="match status" value="1"/>
</dbReference>
<organism evidence="3 4">
    <name type="scientific">Remersonia thermophila</name>
    <dbReference type="NCBI Taxonomy" id="72144"/>
    <lineage>
        <taxon>Eukaryota</taxon>
        <taxon>Fungi</taxon>
        <taxon>Dikarya</taxon>
        <taxon>Ascomycota</taxon>
        <taxon>Pezizomycotina</taxon>
        <taxon>Sordariomycetes</taxon>
        <taxon>Sordariomycetidae</taxon>
        <taxon>Sordariales</taxon>
        <taxon>Sordariales incertae sedis</taxon>
        <taxon>Remersonia</taxon>
    </lineage>
</organism>
<proteinExistence type="predicted"/>
<gene>
    <name evidence="3" type="ORF">VTJ83DRAFT_572</name>
</gene>
<evidence type="ECO:0000256" key="1">
    <source>
        <dbReference type="ARBA" id="ARBA00022909"/>
    </source>
</evidence>
<feature type="domain" description="Dihydroneopterin aldolase/epimerase" evidence="2">
    <location>
        <begin position="164"/>
        <end position="268"/>
    </location>
</feature>
<accession>A0ABR4DLC7</accession>
<dbReference type="InterPro" id="IPR043133">
    <property type="entry name" value="GTP-CH-I_C/QueF"/>
</dbReference>
<reference evidence="3 4" key="1">
    <citation type="journal article" date="2024" name="Commun. Biol.">
        <title>Comparative genomic analysis of thermophilic fungi reveals convergent evolutionary adaptations and gene losses.</title>
        <authorList>
            <person name="Steindorff A.S."/>
            <person name="Aguilar-Pontes M.V."/>
            <person name="Robinson A.J."/>
            <person name="Andreopoulos B."/>
            <person name="LaButti K."/>
            <person name="Kuo A."/>
            <person name="Mondo S."/>
            <person name="Riley R."/>
            <person name="Otillar R."/>
            <person name="Haridas S."/>
            <person name="Lipzen A."/>
            <person name="Grimwood J."/>
            <person name="Schmutz J."/>
            <person name="Clum A."/>
            <person name="Reid I.D."/>
            <person name="Moisan M.C."/>
            <person name="Butler G."/>
            <person name="Nguyen T.T.M."/>
            <person name="Dewar K."/>
            <person name="Conant G."/>
            <person name="Drula E."/>
            <person name="Henrissat B."/>
            <person name="Hansel C."/>
            <person name="Singer S."/>
            <person name="Hutchinson M.I."/>
            <person name="de Vries R.P."/>
            <person name="Natvig D.O."/>
            <person name="Powell A.J."/>
            <person name="Tsang A."/>
            <person name="Grigoriev I.V."/>
        </authorList>
    </citation>
    <scope>NUCLEOTIDE SEQUENCE [LARGE SCALE GENOMIC DNA]</scope>
    <source>
        <strain evidence="3 4">ATCC 22073</strain>
    </source>
</reference>
<dbReference type="EMBL" id="JAZGUE010000001">
    <property type="protein sequence ID" value="KAL2271201.1"/>
    <property type="molecule type" value="Genomic_DNA"/>
</dbReference>
<dbReference type="RefSeq" id="XP_070869925.1">
    <property type="nucleotide sequence ID" value="XM_071012351.1"/>
</dbReference>
<dbReference type="Proteomes" id="UP001600064">
    <property type="component" value="Unassembled WGS sequence"/>
</dbReference>
<evidence type="ECO:0000313" key="4">
    <source>
        <dbReference type="Proteomes" id="UP001600064"/>
    </source>
</evidence>
<sequence>MASPPLITHSRLLSLCPDPPAAVAVRNLQTALRLSGRDAWGREGRTQPCLVSVEVRFRHGFGLTARGDRLGRETVHYGLLSKAVLRCVEEFEAAGAGSAEAHGVKDVLAAVWARLTGLATVRFLSVTVGLPKASLLGEEVRLTASAVFDASRAGGPVEARAAALEICRLRVPTLVGVNDNEREAKQFVIATVTVEGFAGGEDSYVEIERNVVQTMEASAFETLEALGERLVAAVLGMSLARSTWQVGIRMEKPTAVSLADCPIVEVRATKESLGEIIMT</sequence>
<comment type="caution">
    <text evidence="3">The sequence shown here is derived from an EMBL/GenBank/DDBJ whole genome shotgun (WGS) entry which is preliminary data.</text>
</comment>
<dbReference type="GeneID" id="98126995"/>
<dbReference type="SMART" id="SM00905">
    <property type="entry name" value="FolB"/>
    <property type="match status" value="1"/>
</dbReference>
<keyword evidence="1" id="KW-0289">Folate biosynthesis</keyword>
<dbReference type="InterPro" id="IPR006157">
    <property type="entry name" value="FolB_dom"/>
</dbReference>
<name>A0ABR4DLC7_9PEZI</name>
<protein>
    <recommendedName>
        <fullName evidence="2">Dihydroneopterin aldolase/epimerase domain-containing protein</fullName>
    </recommendedName>
</protein>
<evidence type="ECO:0000313" key="3">
    <source>
        <dbReference type="EMBL" id="KAL2271201.1"/>
    </source>
</evidence>
<dbReference type="SUPFAM" id="SSF55620">
    <property type="entry name" value="Tetrahydrobiopterin biosynthesis enzymes-like"/>
    <property type="match status" value="1"/>
</dbReference>
<dbReference type="Gene3D" id="3.30.1130.10">
    <property type="match status" value="2"/>
</dbReference>
<keyword evidence="4" id="KW-1185">Reference proteome</keyword>
<evidence type="ECO:0000259" key="2">
    <source>
        <dbReference type="SMART" id="SM00905"/>
    </source>
</evidence>